<name>A0ABD5ZKV5_9EURY</name>
<sequence length="122" mass="12501">MATQTASSGSTLATDSLTALHWAGILLSLATGLLHLGLAASFGASGLGVAFAVAGVGYLAGVAAVLVDYRRRAMYLVGIPFTLGQVVAWYALNAPDFSTLGYADKAIQVALVVVLAVLYRRA</sequence>
<dbReference type="Proteomes" id="UP001596398">
    <property type="component" value="Unassembled WGS sequence"/>
</dbReference>
<keyword evidence="1" id="KW-0472">Membrane</keyword>
<dbReference type="EMBL" id="JBHTAP010000001">
    <property type="protein sequence ID" value="MFC7233847.1"/>
    <property type="molecule type" value="Genomic_DNA"/>
</dbReference>
<dbReference type="GeneID" id="79265508"/>
<dbReference type="InterPro" id="IPR055898">
    <property type="entry name" value="DUF7475"/>
</dbReference>
<comment type="caution">
    <text evidence="2">The sequence shown here is derived from an EMBL/GenBank/DDBJ whole genome shotgun (WGS) entry which is preliminary data.</text>
</comment>
<keyword evidence="1" id="KW-0812">Transmembrane</keyword>
<feature type="transmembrane region" description="Helical" evidence="1">
    <location>
        <begin position="46"/>
        <end position="67"/>
    </location>
</feature>
<organism evidence="2 3">
    <name type="scientific">Halosegnis marinus</name>
    <dbReference type="NCBI Taxonomy" id="3034023"/>
    <lineage>
        <taxon>Archaea</taxon>
        <taxon>Methanobacteriati</taxon>
        <taxon>Methanobacteriota</taxon>
        <taxon>Stenosarchaea group</taxon>
        <taxon>Halobacteria</taxon>
        <taxon>Halobacteriales</taxon>
        <taxon>Natronomonadaceae</taxon>
        <taxon>Halosegnis</taxon>
    </lineage>
</organism>
<protein>
    <submittedName>
        <fullName evidence="2">Uncharacterized protein</fullName>
    </submittedName>
</protein>
<reference evidence="2 3" key="1">
    <citation type="journal article" date="2019" name="Int. J. Syst. Evol. Microbiol.">
        <title>The Global Catalogue of Microorganisms (GCM) 10K type strain sequencing project: providing services to taxonomists for standard genome sequencing and annotation.</title>
        <authorList>
            <consortium name="The Broad Institute Genomics Platform"/>
            <consortium name="The Broad Institute Genome Sequencing Center for Infectious Disease"/>
            <person name="Wu L."/>
            <person name="Ma J."/>
        </authorList>
    </citation>
    <scope>NUCLEOTIDE SEQUENCE [LARGE SCALE GENOMIC DNA]</scope>
    <source>
        <strain evidence="2 3">DT85</strain>
    </source>
</reference>
<evidence type="ECO:0000313" key="3">
    <source>
        <dbReference type="Proteomes" id="UP001596398"/>
    </source>
</evidence>
<dbReference type="AlphaFoldDB" id="A0ABD5ZKV5"/>
<proteinExistence type="predicted"/>
<keyword evidence="1" id="KW-1133">Transmembrane helix</keyword>
<dbReference type="RefSeq" id="WP_276234843.1">
    <property type="nucleotide sequence ID" value="NZ_CP119802.1"/>
</dbReference>
<keyword evidence="3" id="KW-1185">Reference proteome</keyword>
<evidence type="ECO:0000256" key="1">
    <source>
        <dbReference type="SAM" id="Phobius"/>
    </source>
</evidence>
<dbReference type="Pfam" id="PF24287">
    <property type="entry name" value="DUF7475"/>
    <property type="match status" value="1"/>
</dbReference>
<feature type="transmembrane region" description="Helical" evidence="1">
    <location>
        <begin position="20"/>
        <end position="40"/>
    </location>
</feature>
<accession>A0ABD5ZKV5</accession>
<gene>
    <name evidence="2" type="ORF">ACFQJ4_00815</name>
</gene>
<feature type="transmembrane region" description="Helical" evidence="1">
    <location>
        <begin position="98"/>
        <end position="119"/>
    </location>
</feature>
<evidence type="ECO:0000313" key="2">
    <source>
        <dbReference type="EMBL" id="MFC7233847.1"/>
    </source>
</evidence>
<feature type="transmembrane region" description="Helical" evidence="1">
    <location>
        <begin position="74"/>
        <end position="92"/>
    </location>
</feature>